<gene>
    <name evidence="2" type="ORF">OXX778_LOCUS21428</name>
</gene>
<dbReference type="AlphaFoldDB" id="A0A814PHJ6"/>
<keyword evidence="3" id="KW-1185">Reference proteome</keyword>
<dbReference type="EMBL" id="CAJNOC010007898">
    <property type="protein sequence ID" value="CAF1106796.1"/>
    <property type="molecule type" value="Genomic_DNA"/>
</dbReference>
<sequence length="155" mass="17841">MTSEFKNRPSVTLEDRIKAVTMRKQGKTLETIGSELNRAISLIGEIIIKRIIDGNKTTGMVVKPILSHDLNRRAQMDLIDMQTLPDGEYKWLMVYQDHFTKFLQLRPLRAKIAIEVASALIDVFSILGVPYLLQSDNGREFRNQILFSFKSMWPD</sequence>
<dbReference type="GO" id="GO:0015074">
    <property type="term" value="P:DNA integration"/>
    <property type="evidence" value="ECO:0007669"/>
    <property type="project" value="InterPro"/>
</dbReference>
<reference evidence="2" key="1">
    <citation type="submission" date="2021-02" db="EMBL/GenBank/DDBJ databases">
        <authorList>
            <person name="Nowell W R."/>
        </authorList>
    </citation>
    <scope>NUCLEOTIDE SEQUENCE</scope>
    <source>
        <strain evidence="2">Ploen Becks lab</strain>
    </source>
</reference>
<dbReference type="InterPro" id="IPR012337">
    <property type="entry name" value="RNaseH-like_sf"/>
</dbReference>
<dbReference type="InterPro" id="IPR001584">
    <property type="entry name" value="Integrase_cat-core"/>
</dbReference>
<dbReference type="GO" id="GO:0003676">
    <property type="term" value="F:nucleic acid binding"/>
    <property type="evidence" value="ECO:0007669"/>
    <property type="project" value="InterPro"/>
</dbReference>
<evidence type="ECO:0000313" key="3">
    <source>
        <dbReference type="Proteomes" id="UP000663879"/>
    </source>
</evidence>
<organism evidence="2 3">
    <name type="scientific">Brachionus calyciflorus</name>
    <dbReference type="NCBI Taxonomy" id="104777"/>
    <lineage>
        <taxon>Eukaryota</taxon>
        <taxon>Metazoa</taxon>
        <taxon>Spiralia</taxon>
        <taxon>Gnathifera</taxon>
        <taxon>Rotifera</taxon>
        <taxon>Eurotatoria</taxon>
        <taxon>Monogononta</taxon>
        <taxon>Pseudotrocha</taxon>
        <taxon>Ploima</taxon>
        <taxon>Brachionidae</taxon>
        <taxon>Brachionus</taxon>
    </lineage>
</organism>
<evidence type="ECO:0000313" key="2">
    <source>
        <dbReference type="EMBL" id="CAF1106796.1"/>
    </source>
</evidence>
<dbReference type="Gene3D" id="3.30.420.10">
    <property type="entry name" value="Ribonuclease H-like superfamily/Ribonuclease H"/>
    <property type="match status" value="1"/>
</dbReference>
<dbReference type="OrthoDB" id="6818577at2759"/>
<dbReference type="InterPro" id="IPR036397">
    <property type="entry name" value="RNaseH_sf"/>
</dbReference>
<accession>A0A814PHJ6</accession>
<dbReference type="Proteomes" id="UP000663879">
    <property type="component" value="Unassembled WGS sequence"/>
</dbReference>
<feature type="domain" description="Integrase catalytic" evidence="1">
    <location>
        <begin position="60"/>
        <end position="155"/>
    </location>
</feature>
<comment type="caution">
    <text evidence="2">The sequence shown here is derived from an EMBL/GenBank/DDBJ whole genome shotgun (WGS) entry which is preliminary data.</text>
</comment>
<evidence type="ECO:0000259" key="1">
    <source>
        <dbReference type="PROSITE" id="PS50994"/>
    </source>
</evidence>
<dbReference type="SUPFAM" id="SSF53098">
    <property type="entry name" value="Ribonuclease H-like"/>
    <property type="match status" value="1"/>
</dbReference>
<proteinExistence type="predicted"/>
<protein>
    <recommendedName>
        <fullName evidence="1">Integrase catalytic domain-containing protein</fullName>
    </recommendedName>
</protein>
<dbReference type="PROSITE" id="PS50994">
    <property type="entry name" value="INTEGRASE"/>
    <property type="match status" value="1"/>
</dbReference>
<name>A0A814PHJ6_9BILA</name>